<protein>
    <submittedName>
        <fullName evidence="2">Uncharacterized protein</fullName>
    </submittedName>
</protein>
<organism evidence="2 3">
    <name type="scientific">Pseudoalteromonas luteoviolacea NCIMB 1942</name>
    <dbReference type="NCBI Taxonomy" id="1365253"/>
    <lineage>
        <taxon>Bacteria</taxon>
        <taxon>Pseudomonadati</taxon>
        <taxon>Pseudomonadota</taxon>
        <taxon>Gammaproteobacteria</taxon>
        <taxon>Alteromonadales</taxon>
        <taxon>Pseudoalteromonadaceae</taxon>
        <taxon>Pseudoalteromonas</taxon>
    </lineage>
</organism>
<gene>
    <name evidence="2" type="ORF">N482_25320</name>
</gene>
<evidence type="ECO:0000256" key="1">
    <source>
        <dbReference type="SAM" id="MobiDB-lite"/>
    </source>
</evidence>
<name>A0A167DNV2_9GAMM</name>
<sequence>MQKEDGWGRPITSETEREKGKALKKEAYANMLAKCEFK</sequence>
<dbReference type="PATRIC" id="fig|1365253.3.peg.1603"/>
<evidence type="ECO:0000313" key="2">
    <source>
        <dbReference type="EMBL" id="KZN49107.1"/>
    </source>
</evidence>
<evidence type="ECO:0000313" key="3">
    <source>
        <dbReference type="Proteomes" id="UP000076587"/>
    </source>
</evidence>
<feature type="region of interest" description="Disordered" evidence="1">
    <location>
        <begin position="1"/>
        <end position="20"/>
    </location>
</feature>
<dbReference type="EMBL" id="AUXT01000137">
    <property type="protein sequence ID" value="KZN49107.1"/>
    <property type="molecule type" value="Genomic_DNA"/>
</dbReference>
<dbReference type="Proteomes" id="UP000076587">
    <property type="component" value="Unassembled WGS sequence"/>
</dbReference>
<accession>A0A167DNV2</accession>
<dbReference type="AlphaFoldDB" id="A0A167DNV2"/>
<reference evidence="2 3" key="1">
    <citation type="submission" date="2013-07" db="EMBL/GenBank/DDBJ databases">
        <title>Comparative Genomic and Metabolomic Analysis of Twelve Strains of Pseudoalteromonas luteoviolacea.</title>
        <authorList>
            <person name="Vynne N.G."/>
            <person name="Mansson M."/>
            <person name="Gram L."/>
        </authorList>
    </citation>
    <scope>NUCLEOTIDE SEQUENCE [LARGE SCALE GENOMIC DNA]</scope>
    <source>
        <strain evidence="2 3">NCIMB 1942</strain>
    </source>
</reference>
<proteinExistence type="predicted"/>
<comment type="caution">
    <text evidence="2">The sequence shown here is derived from an EMBL/GenBank/DDBJ whole genome shotgun (WGS) entry which is preliminary data.</text>
</comment>